<dbReference type="AlphaFoldDB" id="A0A0A9ADE2"/>
<proteinExistence type="predicted"/>
<dbReference type="EMBL" id="GBRH01248261">
    <property type="protein sequence ID" value="JAD49634.1"/>
    <property type="molecule type" value="Transcribed_RNA"/>
</dbReference>
<accession>A0A0A9ADE2</accession>
<name>A0A0A9ADE2_ARUDO</name>
<protein>
    <submittedName>
        <fullName evidence="1">Gpm633</fullName>
    </submittedName>
</protein>
<organism evidence="1">
    <name type="scientific">Arundo donax</name>
    <name type="common">Giant reed</name>
    <name type="synonym">Donax arundinaceus</name>
    <dbReference type="NCBI Taxonomy" id="35708"/>
    <lineage>
        <taxon>Eukaryota</taxon>
        <taxon>Viridiplantae</taxon>
        <taxon>Streptophyta</taxon>
        <taxon>Embryophyta</taxon>
        <taxon>Tracheophyta</taxon>
        <taxon>Spermatophyta</taxon>
        <taxon>Magnoliopsida</taxon>
        <taxon>Liliopsida</taxon>
        <taxon>Poales</taxon>
        <taxon>Poaceae</taxon>
        <taxon>PACMAD clade</taxon>
        <taxon>Arundinoideae</taxon>
        <taxon>Arundineae</taxon>
        <taxon>Arundo</taxon>
    </lineage>
</organism>
<reference evidence="1" key="1">
    <citation type="submission" date="2014-09" db="EMBL/GenBank/DDBJ databases">
        <authorList>
            <person name="Magalhaes I.L.F."/>
            <person name="Oliveira U."/>
            <person name="Santos F.R."/>
            <person name="Vidigal T.H.D.A."/>
            <person name="Brescovit A.D."/>
            <person name="Santos A.J."/>
        </authorList>
    </citation>
    <scope>NUCLEOTIDE SEQUENCE</scope>
    <source>
        <tissue evidence="1">Shoot tissue taken approximately 20 cm above the soil surface</tissue>
    </source>
</reference>
<sequence>MISPERRWILEVEIFISHVCYDHEIDPGHLDMIYPELNLMCHLSVCVCIHNMAEVTSI</sequence>
<evidence type="ECO:0000313" key="1">
    <source>
        <dbReference type="EMBL" id="JAD49634.1"/>
    </source>
</evidence>
<reference evidence="1" key="2">
    <citation type="journal article" date="2015" name="Data Brief">
        <title>Shoot transcriptome of the giant reed, Arundo donax.</title>
        <authorList>
            <person name="Barrero R.A."/>
            <person name="Guerrero F.D."/>
            <person name="Moolhuijzen P."/>
            <person name="Goolsby J.A."/>
            <person name="Tidwell J."/>
            <person name="Bellgard S.E."/>
            <person name="Bellgard M.I."/>
        </authorList>
    </citation>
    <scope>NUCLEOTIDE SEQUENCE</scope>
    <source>
        <tissue evidence="1">Shoot tissue taken approximately 20 cm above the soil surface</tissue>
    </source>
</reference>